<feature type="domain" description="AAA+ ATPase" evidence="9">
    <location>
        <begin position="163"/>
        <end position="344"/>
    </location>
</feature>
<keyword evidence="10" id="KW-0378">Hydrolase</keyword>
<dbReference type="GO" id="GO:0005737">
    <property type="term" value="C:cytoplasm"/>
    <property type="evidence" value="ECO:0007669"/>
    <property type="project" value="UniProtKB-SubCell"/>
</dbReference>
<dbReference type="SUPFAM" id="SSF52540">
    <property type="entry name" value="P-loop containing nucleoside triphosphate hydrolases"/>
    <property type="match status" value="1"/>
</dbReference>
<dbReference type="Proteomes" id="UP000189674">
    <property type="component" value="Chromosome"/>
</dbReference>
<evidence type="ECO:0000256" key="7">
    <source>
        <dbReference type="ARBA" id="ARBA00022967"/>
    </source>
</evidence>
<dbReference type="FunFam" id="3.40.50.12240:FF:000002">
    <property type="entry name" value="Flagellum-specific ATP synthase FliI"/>
    <property type="match status" value="1"/>
</dbReference>
<dbReference type="PROSITE" id="PS00152">
    <property type="entry name" value="ATPASE_ALPHA_BETA"/>
    <property type="match status" value="1"/>
</dbReference>
<name>A0A1U9NGL0_9BACT</name>
<reference evidence="11" key="1">
    <citation type="submission" date="2017-02" db="EMBL/GenBank/DDBJ databases">
        <title>Comparative genomics and description of representatives of a novel lineage of planctomycetes thriving in anoxic sediments.</title>
        <authorList>
            <person name="Spring S."/>
            <person name="Bunk B."/>
            <person name="Sproer C."/>
        </authorList>
    </citation>
    <scope>NUCLEOTIDE SEQUENCE [LARGE SCALE GENOMIC DNA]</scope>
    <source>
        <strain evidence="11">ST-NAGAB-D1</strain>
    </source>
</reference>
<dbReference type="Pfam" id="PF02874">
    <property type="entry name" value="ATP-synt_ab_N"/>
    <property type="match status" value="1"/>
</dbReference>
<dbReference type="GO" id="GO:0016887">
    <property type="term" value="F:ATP hydrolysis activity"/>
    <property type="evidence" value="ECO:0007669"/>
    <property type="project" value="InterPro"/>
</dbReference>
<dbReference type="KEGG" id="alus:STSP2_00035"/>
<comment type="subcellular location">
    <subcellularLocation>
        <location evidence="1">Cytoplasm</location>
    </subcellularLocation>
</comment>
<dbReference type="InterPro" id="IPR004100">
    <property type="entry name" value="ATPase_F1/V1/A1_a/bsu_N"/>
</dbReference>
<dbReference type="GO" id="GO:0030257">
    <property type="term" value="C:type III protein secretion system complex"/>
    <property type="evidence" value="ECO:0007669"/>
    <property type="project" value="InterPro"/>
</dbReference>
<keyword evidence="7" id="KW-1278">Translocase</keyword>
<dbReference type="CDD" id="cd18117">
    <property type="entry name" value="ATP-synt_flagellum-secretory_path_III_N"/>
    <property type="match status" value="1"/>
</dbReference>
<keyword evidence="4" id="KW-0547">Nucleotide-binding</keyword>
<evidence type="ECO:0000256" key="8">
    <source>
        <dbReference type="ARBA" id="ARBA00034006"/>
    </source>
</evidence>
<evidence type="ECO:0000256" key="4">
    <source>
        <dbReference type="ARBA" id="ARBA00022741"/>
    </source>
</evidence>
<keyword evidence="11" id="KW-1185">Reference proteome</keyword>
<dbReference type="InterPro" id="IPR000194">
    <property type="entry name" value="ATPase_F1/V1/A1_a/bsu_nucl-bd"/>
</dbReference>
<dbReference type="PANTHER" id="PTHR15184">
    <property type="entry name" value="ATP SYNTHASE"/>
    <property type="match status" value="1"/>
</dbReference>
<evidence type="ECO:0000313" key="11">
    <source>
        <dbReference type="Proteomes" id="UP000189674"/>
    </source>
</evidence>
<keyword evidence="3" id="KW-0963">Cytoplasm</keyword>
<dbReference type="CDD" id="cd01136">
    <property type="entry name" value="ATPase_flagellum-secretory_path_III"/>
    <property type="match status" value="1"/>
</dbReference>
<dbReference type="EC" id="3.6.3.14" evidence="10"/>
<dbReference type="InterPro" id="IPR005714">
    <property type="entry name" value="ATPase_T3SS_FliI/YscN"/>
</dbReference>
<keyword evidence="5" id="KW-0067">ATP-binding</keyword>
<dbReference type="Pfam" id="PF18269">
    <property type="entry name" value="T3SS_ATPase_C"/>
    <property type="match status" value="1"/>
</dbReference>
<keyword evidence="6" id="KW-0653">Protein transport</keyword>
<evidence type="ECO:0000256" key="5">
    <source>
        <dbReference type="ARBA" id="ARBA00022840"/>
    </source>
</evidence>
<dbReference type="InterPro" id="IPR050053">
    <property type="entry name" value="ATPase_alpha/beta_chains"/>
</dbReference>
<sequence length="466" mass="49542">MNEMQSKLFDIGRVSAALDKVETLPTKGQIVRVSGTIVESKGPNVGLGELCGIHLDDGNRVLAEVIGFRESKLVLLPLDEINGIRPGNIVTGRAKQRNLKVGPSILGRVLDGLGRPIDGKGPLTGSDERTVENAGVCPLSRKKISEPLSLGIRSIDGMITCGKGQRVGIFAGSGVGKSVLMGEIAKSSEADVNVVALVGERGREVREFLEENLGPEGLARSVVVVATSDSAAVQRVRAGFVAATIAEYFRDQGMDVLFMMDSLTRLAQAQREIGLSAGEPPATKGYCPSVFKLLPKLIERLGCGSKGSITGMLTVLTEGDDMNDPVADSARSLLDGHMVLTRKLAEKGHYPAIDILASVSRLMTTVASDEHVAAARKLKEIYATYADAEDLINIGAFQPGSNMRIDAAVALIEDVRDFLIQHVNQRTGFGKTVARLVEIANAWDQMIAQDGQTVAAGSEANSGQMR</sequence>
<evidence type="ECO:0000313" key="10">
    <source>
        <dbReference type="EMBL" id="AQT66897.1"/>
    </source>
</evidence>
<dbReference type="GO" id="GO:0030254">
    <property type="term" value="P:protein secretion by the type III secretion system"/>
    <property type="evidence" value="ECO:0007669"/>
    <property type="project" value="InterPro"/>
</dbReference>
<evidence type="ECO:0000256" key="2">
    <source>
        <dbReference type="ARBA" id="ARBA00022448"/>
    </source>
</evidence>
<dbReference type="PANTHER" id="PTHR15184:SF9">
    <property type="entry name" value="SPI-1 TYPE 3 SECRETION SYSTEM ATPASE"/>
    <property type="match status" value="1"/>
</dbReference>
<organism evidence="10 11">
    <name type="scientific">Anaerohalosphaera lusitana</name>
    <dbReference type="NCBI Taxonomy" id="1936003"/>
    <lineage>
        <taxon>Bacteria</taxon>
        <taxon>Pseudomonadati</taxon>
        <taxon>Planctomycetota</taxon>
        <taxon>Phycisphaerae</taxon>
        <taxon>Sedimentisphaerales</taxon>
        <taxon>Anaerohalosphaeraceae</taxon>
        <taxon>Anaerohalosphaera</taxon>
    </lineage>
</organism>
<evidence type="ECO:0000256" key="1">
    <source>
        <dbReference type="ARBA" id="ARBA00004496"/>
    </source>
</evidence>
<dbReference type="SMART" id="SM00382">
    <property type="entry name" value="AAA"/>
    <property type="match status" value="1"/>
</dbReference>
<dbReference type="Gene3D" id="3.40.50.12240">
    <property type="match status" value="1"/>
</dbReference>
<dbReference type="InterPro" id="IPR040627">
    <property type="entry name" value="T3SS_ATPase_C"/>
</dbReference>
<proteinExistence type="predicted"/>
<dbReference type="GO" id="GO:0008564">
    <property type="term" value="F:protein-exporting ATPase activity"/>
    <property type="evidence" value="ECO:0007669"/>
    <property type="project" value="UniProtKB-EC"/>
</dbReference>
<protein>
    <submittedName>
        <fullName evidence="10">Putative ATP synthase YscN</fullName>
        <ecNumber evidence="10">3.6.3.14</ecNumber>
    </submittedName>
</protein>
<accession>A0A1U9NGL0</accession>
<dbReference type="Pfam" id="PF00006">
    <property type="entry name" value="ATP-synt_ab"/>
    <property type="match status" value="1"/>
</dbReference>
<evidence type="ECO:0000256" key="3">
    <source>
        <dbReference type="ARBA" id="ARBA00022490"/>
    </source>
</evidence>
<dbReference type="GO" id="GO:0005524">
    <property type="term" value="F:ATP binding"/>
    <property type="evidence" value="ECO:0007669"/>
    <property type="project" value="UniProtKB-KW"/>
</dbReference>
<keyword evidence="2" id="KW-0813">Transport</keyword>
<comment type="catalytic activity">
    <reaction evidence="8">
        <text>ATP + H2O + cellular proteinSide 1 = ADP + phosphate + cellular proteinSide 2.</text>
        <dbReference type="EC" id="7.4.2.8"/>
    </reaction>
</comment>
<dbReference type="AlphaFoldDB" id="A0A1U9NGL0"/>
<dbReference type="InterPro" id="IPR027417">
    <property type="entry name" value="P-loop_NTPase"/>
</dbReference>
<evidence type="ECO:0000259" key="9">
    <source>
        <dbReference type="SMART" id="SM00382"/>
    </source>
</evidence>
<dbReference type="EMBL" id="CP019791">
    <property type="protein sequence ID" value="AQT66897.1"/>
    <property type="molecule type" value="Genomic_DNA"/>
</dbReference>
<dbReference type="InterPro" id="IPR020003">
    <property type="entry name" value="ATPase_a/bsu_AS"/>
</dbReference>
<dbReference type="NCBIfam" id="TIGR01026">
    <property type="entry name" value="fliI_yscN"/>
    <property type="match status" value="1"/>
</dbReference>
<dbReference type="InterPro" id="IPR003593">
    <property type="entry name" value="AAA+_ATPase"/>
</dbReference>
<dbReference type="STRING" id="1936003.STSP2_00035"/>
<evidence type="ECO:0000256" key="6">
    <source>
        <dbReference type="ARBA" id="ARBA00022927"/>
    </source>
</evidence>
<gene>
    <name evidence="10" type="primary">yscN</name>
    <name evidence="10" type="ORF">STSP2_00035</name>
</gene>
<dbReference type="GO" id="GO:0046933">
    <property type="term" value="F:proton-transporting ATP synthase activity, rotational mechanism"/>
    <property type="evidence" value="ECO:0007669"/>
    <property type="project" value="TreeGrafter"/>
</dbReference>